<dbReference type="Pfam" id="PF03331">
    <property type="entry name" value="LpxC"/>
    <property type="match status" value="1"/>
</dbReference>
<evidence type="ECO:0000256" key="6">
    <source>
        <dbReference type="ARBA" id="ARBA00022556"/>
    </source>
</evidence>
<evidence type="ECO:0000256" key="10">
    <source>
        <dbReference type="ARBA" id="ARBA00023098"/>
    </source>
</evidence>
<evidence type="ECO:0000256" key="1">
    <source>
        <dbReference type="ARBA" id="ARBA00001947"/>
    </source>
</evidence>
<dbReference type="EMBL" id="RCZP01000023">
    <property type="protein sequence ID" value="TPG51874.1"/>
    <property type="molecule type" value="Genomic_DNA"/>
</dbReference>
<dbReference type="GO" id="GO:0046872">
    <property type="term" value="F:metal ion binding"/>
    <property type="evidence" value="ECO:0007669"/>
    <property type="project" value="UniProtKB-KW"/>
</dbReference>
<evidence type="ECO:0000256" key="7">
    <source>
        <dbReference type="ARBA" id="ARBA00022723"/>
    </source>
</evidence>
<comment type="pathway">
    <text evidence="3 12">Glycolipid biosynthesis; lipid IV(A) biosynthesis; lipid IV(A) from (3R)-3-hydroxytetradecanoyl-[acyl-carrier-protein] and UDP-N-acetyl-alpha-D-glucosamine: step 2/6.</text>
</comment>
<name>A0A502FR30_9PROT</name>
<accession>A0A502FR30</accession>
<comment type="function">
    <text evidence="2 12">Catalyzes the hydrolysis of UDP-3-O-myristoyl-N-acetylglucosamine to form UDP-3-O-myristoylglucosamine and acetate, the committed step in lipid A biosynthesis.</text>
</comment>
<keyword evidence="14" id="KW-1185">Reference proteome</keyword>
<dbReference type="GO" id="GO:0016020">
    <property type="term" value="C:membrane"/>
    <property type="evidence" value="ECO:0007669"/>
    <property type="project" value="GOC"/>
</dbReference>
<evidence type="ECO:0000256" key="12">
    <source>
        <dbReference type="HAMAP-Rule" id="MF_00388"/>
    </source>
</evidence>
<dbReference type="PANTHER" id="PTHR33694:SF1">
    <property type="entry name" value="UDP-3-O-ACYL-N-ACETYLGLUCOSAMINE DEACETYLASE 1, MITOCHONDRIAL-RELATED"/>
    <property type="match status" value="1"/>
</dbReference>
<proteinExistence type="inferred from homology"/>
<keyword evidence="6 12" id="KW-0441">Lipid A biosynthesis</keyword>
<feature type="binding site" evidence="12">
    <location>
        <position position="251"/>
    </location>
    <ligand>
        <name>Zn(2+)</name>
        <dbReference type="ChEBI" id="CHEBI:29105"/>
    </ligand>
</feature>
<reference evidence="13 14" key="1">
    <citation type="journal article" date="2019" name="Environ. Microbiol.">
        <title>Species interactions and distinct microbial communities in high Arctic permafrost affected cryosols are associated with the CH4 and CO2 gas fluxes.</title>
        <authorList>
            <person name="Altshuler I."/>
            <person name="Hamel J."/>
            <person name="Turney S."/>
            <person name="Magnuson E."/>
            <person name="Levesque R."/>
            <person name="Greer C."/>
            <person name="Whyte L.G."/>
        </authorList>
    </citation>
    <scope>NUCLEOTIDE SEQUENCE [LARGE SCALE GENOMIC DNA]</scope>
    <source>
        <strain evidence="13 14">S9.3B</strain>
    </source>
</reference>
<dbReference type="Gene3D" id="3.30.1700.10">
    <property type="entry name" value="lpxc deacetylase, domain 2"/>
    <property type="match status" value="1"/>
</dbReference>
<evidence type="ECO:0000256" key="4">
    <source>
        <dbReference type="ARBA" id="ARBA00012745"/>
    </source>
</evidence>
<evidence type="ECO:0000256" key="3">
    <source>
        <dbReference type="ARBA" id="ARBA00005002"/>
    </source>
</evidence>
<dbReference type="GO" id="GO:0103117">
    <property type="term" value="F:UDP-3-O-acyl-N-acetylglucosamine deacetylase activity"/>
    <property type="evidence" value="ECO:0007669"/>
    <property type="project" value="UniProtKB-UniRule"/>
</dbReference>
<keyword evidence="5 12" id="KW-0444">Lipid biosynthesis</keyword>
<evidence type="ECO:0000313" key="13">
    <source>
        <dbReference type="EMBL" id="TPG51874.1"/>
    </source>
</evidence>
<organism evidence="13 14">
    <name type="scientific">Muricoccus nepalensis</name>
    <dbReference type="NCBI Taxonomy" id="1854500"/>
    <lineage>
        <taxon>Bacteria</taxon>
        <taxon>Pseudomonadati</taxon>
        <taxon>Pseudomonadota</taxon>
        <taxon>Alphaproteobacteria</taxon>
        <taxon>Acetobacterales</taxon>
        <taxon>Roseomonadaceae</taxon>
        <taxon>Muricoccus</taxon>
    </lineage>
</organism>
<keyword evidence="9 12" id="KW-0862">Zinc</keyword>
<keyword evidence="8 12" id="KW-0378">Hydrolase</keyword>
<dbReference type="AlphaFoldDB" id="A0A502FR30"/>
<dbReference type="InterPro" id="IPR011334">
    <property type="entry name" value="UDP-acyl_GlcNac_deAcase_C"/>
</dbReference>
<evidence type="ECO:0000256" key="2">
    <source>
        <dbReference type="ARBA" id="ARBA00002923"/>
    </source>
</evidence>
<dbReference type="PANTHER" id="PTHR33694">
    <property type="entry name" value="UDP-3-O-ACYL-N-ACETYLGLUCOSAMINE DEACETYLASE 1, MITOCHONDRIAL-RELATED"/>
    <property type="match status" value="1"/>
</dbReference>
<comment type="catalytic activity">
    <reaction evidence="11 12">
        <text>a UDP-3-O-[(3R)-3-hydroxyacyl]-N-acetyl-alpha-D-glucosamine + H2O = a UDP-3-O-[(3R)-3-hydroxyacyl]-alpha-D-glucosamine + acetate</text>
        <dbReference type="Rhea" id="RHEA:67816"/>
        <dbReference type="ChEBI" id="CHEBI:15377"/>
        <dbReference type="ChEBI" id="CHEBI:30089"/>
        <dbReference type="ChEBI" id="CHEBI:137740"/>
        <dbReference type="ChEBI" id="CHEBI:173225"/>
        <dbReference type="EC" id="3.5.1.108"/>
    </reaction>
</comment>
<comment type="caution">
    <text evidence="13">The sequence shown here is derived from an EMBL/GenBank/DDBJ whole genome shotgun (WGS) entry which is preliminary data.</text>
</comment>
<evidence type="ECO:0000256" key="8">
    <source>
        <dbReference type="ARBA" id="ARBA00022801"/>
    </source>
</evidence>
<dbReference type="EC" id="3.5.1.108" evidence="4 12"/>
<evidence type="ECO:0000256" key="11">
    <source>
        <dbReference type="ARBA" id="ARBA00024535"/>
    </source>
</evidence>
<dbReference type="SUPFAM" id="SSF54211">
    <property type="entry name" value="Ribosomal protein S5 domain 2-like"/>
    <property type="match status" value="2"/>
</dbReference>
<keyword evidence="7 12" id="KW-0479">Metal-binding</keyword>
<dbReference type="UniPathway" id="UPA00359">
    <property type="reaction ID" value="UER00478"/>
</dbReference>
<gene>
    <name evidence="12" type="primary">lpxC</name>
    <name evidence="13" type="ORF">EAH89_19135</name>
</gene>
<comment type="cofactor">
    <cofactor evidence="1 12">
        <name>Zn(2+)</name>
        <dbReference type="ChEBI" id="CHEBI:29105"/>
    </cofactor>
</comment>
<dbReference type="InterPro" id="IPR020568">
    <property type="entry name" value="Ribosomal_Su5_D2-typ_SF"/>
</dbReference>
<protein>
    <recommendedName>
        <fullName evidence="4 12">UDP-3-O-acyl-N-acetylglucosamine deacetylase</fullName>
        <shortName evidence="12">UDP-3-O-acyl-GlcNAc deacetylase</shortName>
        <ecNumber evidence="4 12">3.5.1.108</ecNumber>
    </recommendedName>
    <alternativeName>
        <fullName evidence="12">UDP-3-O-[R-3-hydroxymyristoyl]-N-acetylglucosamine deacetylase</fullName>
    </alternativeName>
</protein>
<feature type="binding site" evidence="12">
    <location>
        <position position="247"/>
    </location>
    <ligand>
        <name>Zn(2+)</name>
        <dbReference type="ChEBI" id="CHEBI:29105"/>
    </ligand>
</feature>
<dbReference type="InterPro" id="IPR015870">
    <property type="entry name" value="UDP-acyl_N-AcGlcN_deAcase_N"/>
</dbReference>
<feature type="active site" description="Proton donor" evidence="12">
    <location>
        <position position="274"/>
    </location>
</feature>
<feature type="binding site" evidence="12">
    <location>
        <position position="84"/>
    </location>
    <ligand>
        <name>Zn(2+)</name>
        <dbReference type="ChEBI" id="CHEBI:29105"/>
    </ligand>
</feature>
<keyword evidence="10 12" id="KW-0443">Lipid metabolism</keyword>
<dbReference type="OrthoDB" id="9802746at2"/>
<dbReference type="InterPro" id="IPR004463">
    <property type="entry name" value="UDP-acyl_GlcNac_deAcase"/>
</dbReference>
<sequence>MDGFFPIGTARARTLKSAIGCVGVGLHSGARTTLNLRPAAAGTGIVFRRTDLSIDIPARHDAVSDTRLCTAIGEGEARIGTIEHVMAALAALGVTDLVVEVDGPEIPILDGSSAPFIFLMDCAGVVELAASVAAIEVLRTVRVTDGEGPDAAWAELSPADGAGLEAELSIDFGATAIGRQSLSLRVTEESFRSLLADARTFTMAEDIARLRAVGLARGGSLANAVVVDGPLVVNPGGLRHVDEFVRHKLLDAVGDLALAGAPLKARFRGHRSGHALNNRLLRALFADASAWRRVEEEDVSAMPGASVRLPMAAAAA</sequence>
<dbReference type="GO" id="GO:0009245">
    <property type="term" value="P:lipid A biosynthetic process"/>
    <property type="evidence" value="ECO:0007669"/>
    <property type="project" value="UniProtKB-UniRule"/>
</dbReference>
<dbReference type="NCBIfam" id="TIGR00325">
    <property type="entry name" value="lpxC"/>
    <property type="match status" value="1"/>
</dbReference>
<dbReference type="HAMAP" id="MF_00388">
    <property type="entry name" value="LpxC"/>
    <property type="match status" value="1"/>
</dbReference>
<dbReference type="Proteomes" id="UP000317078">
    <property type="component" value="Unassembled WGS sequence"/>
</dbReference>
<evidence type="ECO:0000256" key="9">
    <source>
        <dbReference type="ARBA" id="ARBA00022833"/>
    </source>
</evidence>
<evidence type="ECO:0000256" key="5">
    <source>
        <dbReference type="ARBA" id="ARBA00022516"/>
    </source>
</evidence>
<evidence type="ECO:0000313" key="14">
    <source>
        <dbReference type="Proteomes" id="UP000317078"/>
    </source>
</evidence>
<dbReference type="Gene3D" id="3.30.230.20">
    <property type="entry name" value="lpxc deacetylase, domain 1"/>
    <property type="match status" value="1"/>
</dbReference>
<dbReference type="RefSeq" id="WP_140885342.1">
    <property type="nucleotide sequence ID" value="NZ_RCZP01000023.1"/>
</dbReference>
<comment type="similarity">
    <text evidence="12">Belongs to the LpxC family.</text>
</comment>